<dbReference type="AlphaFoldDB" id="A0A1I7CZE4"/>
<dbReference type="EMBL" id="FPAQ01000079">
    <property type="protein sequence ID" value="SFU04808.1"/>
    <property type="molecule type" value="Genomic_DNA"/>
</dbReference>
<gene>
    <name evidence="2" type="ORF">SAMN04487956_1792</name>
</gene>
<evidence type="ECO:0000313" key="2">
    <source>
        <dbReference type="EMBL" id="SFU04808.1"/>
    </source>
</evidence>
<dbReference type="OrthoDB" id="344729at2"/>
<dbReference type="RefSeq" id="WP_089852493.1">
    <property type="nucleotide sequence ID" value="NZ_FPAQ01000079.1"/>
</dbReference>
<sequence length="149" mass="16804">MNRKRWWMALALAIGLAWSLGAAADGRIFTRDGLAIGGTDPVAYFTQGEPVAGSAEFQWEWHEATWQFASAEHRDLFQADPEAYAPQYGGWCAWAAANGEAASTVPEAWRIVDDRLYLNYSKWIQWRWERDIPGKIEAADAHWPDIFGG</sequence>
<evidence type="ECO:0008006" key="4">
    <source>
        <dbReference type="Google" id="ProtNLM"/>
    </source>
</evidence>
<feature type="chain" id="PRO_5011590500" description="YHS domain-containing protein" evidence="1">
    <location>
        <begin position="25"/>
        <end position="149"/>
    </location>
</feature>
<name>A0A1I7CZE4_9GAMM</name>
<protein>
    <recommendedName>
        <fullName evidence="4">YHS domain-containing protein</fullName>
    </recommendedName>
</protein>
<dbReference type="Proteomes" id="UP000199594">
    <property type="component" value="Unassembled WGS sequence"/>
</dbReference>
<feature type="signal peptide" evidence="1">
    <location>
        <begin position="1"/>
        <end position="24"/>
    </location>
</feature>
<accession>A0A1I7CZE4</accession>
<dbReference type="NCBIfam" id="NF041384">
    <property type="entry name" value="YHS_seleno_dom"/>
    <property type="match status" value="1"/>
</dbReference>
<reference evidence="2 3" key="1">
    <citation type="submission" date="2016-10" db="EMBL/GenBank/DDBJ databases">
        <authorList>
            <person name="de Groot N.N."/>
        </authorList>
    </citation>
    <scope>NUCLEOTIDE SEQUENCE [LARGE SCALE GENOMIC DNA]</scope>
    <source>
        <strain evidence="2 3">CGMCC 1.6493</strain>
    </source>
</reference>
<keyword evidence="1" id="KW-0732">Signal</keyword>
<proteinExistence type="predicted"/>
<evidence type="ECO:0000256" key="1">
    <source>
        <dbReference type="SAM" id="SignalP"/>
    </source>
</evidence>
<organism evidence="2 3">
    <name type="scientific">Halomonas saccharevitans</name>
    <dbReference type="NCBI Taxonomy" id="416872"/>
    <lineage>
        <taxon>Bacteria</taxon>
        <taxon>Pseudomonadati</taxon>
        <taxon>Pseudomonadota</taxon>
        <taxon>Gammaproteobacteria</taxon>
        <taxon>Oceanospirillales</taxon>
        <taxon>Halomonadaceae</taxon>
        <taxon>Halomonas</taxon>
    </lineage>
</organism>
<evidence type="ECO:0000313" key="3">
    <source>
        <dbReference type="Proteomes" id="UP000199594"/>
    </source>
</evidence>